<dbReference type="AlphaFoldDB" id="A0A6N9QXV6"/>
<reference evidence="3 4" key="1">
    <citation type="submission" date="2019-11" db="EMBL/GenBank/DDBJ databases">
        <title>Draft genome sequence of Kocuria indica DP-K7, a methyl red degrading Actinobacterium.</title>
        <authorList>
            <person name="Kumaran S."/>
            <person name="Tischler D."/>
            <person name="Ngo A.C.R."/>
            <person name="Schultes F."/>
        </authorList>
    </citation>
    <scope>NUCLEOTIDE SEQUENCE [LARGE SCALE GENOMIC DNA]</scope>
    <source>
        <strain evidence="3 4">DP-K7</strain>
    </source>
</reference>
<feature type="compositionally biased region" description="Acidic residues" evidence="1">
    <location>
        <begin position="266"/>
        <end position="276"/>
    </location>
</feature>
<name>A0A6N9QXV6_9MICC</name>
<dbReference type="RefSeq" id="WP_162229459.1">
    <property type="nucleotide sequence ID" value="NZ_WMHZ01000009.1"/>
</dbReference>
<feature type="region of interest" description="Disordered" evidence="1">
    <location>
        <begin position="323"/>
        <end position="414"/>
    </location>
</feature>
<accession>A0A6N9QXV6</accession>
<sequence length="414" mass="47100">MRTREQRRAARSARGWPRLRVHAVRNGVGAVILGALLLWVTHGPLRFQNFPAGDVAWVWRVVALVVAVLLPYVLLTMGVYLLLAGFLATNRAALAAGRARTVVLEPEDPEDSPVTTHRLSEHTPPGVKIRAHTVHGRHHDSRYTRDLLGLLPVQSPVALAPLGVGIVALIAASIYYSTGYAEPAAVLLLGVLYLGWKLFRGWRSHRVFADTPWQAPREVDTGSVPRVTPLRDQDTAHHPVTRVSYVTDDDAAAPRVRERAASSSYEIDDPEEPYETTDELPVIEKIRDRYTEPRRMSASQRRLAERAEREAIRRRLPRVVEAERADTDATAPTPRVVRDSRRTDSRDVYETDPQWEAAEQEQQRLNQKRYEDHMQRHRDKREDRLRNAEARQPEEAPSLWGYAKNRLTRRGDRS</sequence>
<feature type="transmembrane region" description="Helical" evidence="2">
    <location>
        <begin position="21"/>
        <end position="41"/>
    </location>
</feature>
<gene>
    <name evidence="3" type="ORF">GKZ75_07505</name>
</gene>
<dbReference type="Proteomes" id="UP000471026">
    <property type="component" value="Unassembled WGS sequence"/>
</dbReference>
<comment type="caution">
    <text evidence="3">The sequence shown here is derived from an EMBL/GenBank/DDBJ whole genome shotgun (WGS) entry which is preliminary data.</text>
</comment>
<feature type="region of interest" description="Disordered" evidence="1">
    <location>
        <begin position="251"/>
        <end position="276"/>
    </location>
</feature>
<evidence type="ECO:0000256" key="2">
    <source>
        <dbReference type="SAM" id="Phobius"/>
    </source>
</evidence>
<feature type="transmembrane region" description="Helical" evidence="2">
    <location>
        <begin position="61"/>
        <end position="88"/>
    </location>
</feature>
<dbReference type="EMBL" id="WMHZ01000009">
    <property type="protein sequence ID" value="NDO78076.1"/>
    <property type="molecule type" value="Genomic_DNA"/>
</dbReference>
<organism evidence="3 4">
    <name type="scientific">Kocuria marina subsp. indica</name>
    <dbReference type="NCBI Taxonomy" id="1049583"/>
    <lineage>
        <taxon>Bacteria</taxon>
        <taxon>Bacillati</taxon>
        <taxon>Actinomycetota</taxon>
        <taxon>Actinomycetes</taxon>
        <taxon>Micrococcales</taxon>
        <taxon>Micrococcaceae</taxon>
        <taxon>Kocuria</taxon>
    </lineage>
</organism>
<protein>
    <submittedName>
        <fullName evidence="3">Uncharacterized protein</fullName>
    </submittedName>
</protein>
<keyword evidence="2" id="KW-0812">Transmembrane</keyword>
<proteinExistence type="predicted"/>
<evidence type="ECO:0000256" key="1">
    <source>
        <dbReference type="SAM" id="MobiDB-lite"/>
    </source>
</evidence>
<feature type="transmembrane region" description="Helical" evidence="2">
    <location>
        <begin position="180"/>
        <end position="199"/>
    </location>
</feature>
<feature type="compositionally biased region" description="Basic and acidic residues" evidence="1">
    <location>
        <begin position="336"/>
        <end position="349"/>
    </location>
</feature>
<keyword evidence="2" id="KW-1133">Transmembrane helix</keyword>
<evidence type="ECO:0000313" key="4">
    <source>
        <dbReference type="Proteomes" id="UP000471026"/>
    </source>
</evidence>
<evidence type="ECO:0000313" key="3">
    <source>
        <dbReference type="EMBL" id="NDO78076.1"/>
    </source>
</evidence>
<feature type="compositionally biased region" description="Basic and acidic residues" evidence="1">
    <location>
        <begin position="368"/>
        <end position="394"/>
    </location>
</feature>
<keyword evidence="2" id="KW-0472">Membrane</keyword>
<feature type="transmembrane region" description="Helical" evidence="2">
    <location>
        <begin position="147"/>
        <end position="174"/>
    </location>
</feature>